<keyword evidence="5 9" id="KW-0812">Transmembrane</keyword>
<dbReference type="EMBL" id="JACOPO010000020">
    <property type="protein sequence ID" value="MBC5723827.1"/>
    <property type="molecule type" value="Genomic_DNA"/>
</dbReference>
<dbReference type="AlphaFoldDB" id="A0A8J6JCA5"/>
<evidence type="ECO:0000313" key="12">
    <source>
        <dbReference type="Proteomes" id="UP000628736"/>
    </source>
</evidence>
<evidence type="ECO:0000256" key="7">
    <source>
        <dbReference type="ARBA" id="ARBA00023136"/>
    </source>
</evidence>
<evidence type="ECO:0000256" key="5">
    <source>
        <dbReference type="ARBA" id="ARBA00022692"/>
    </source>
</evidence>
<keyword evidence="12" id="KW-1185">Reference proteome</keyword>
<evidence type="ECO:0000256" key="1">
    <source>
        <dbReference type="ARBA" id="ARBA00004429"/>
    </source>
</evidence>
<comment type="similarity">
    <text evidence="8">Belongs to the TRAP transporter small permease family.</text>
</comment>
<dbReference type="PANTHER" id="PTHR35011:SF2">
    <property type="entry name" value="2,3-DIKETO-L-GULONATE TRAP TRANSPORTER SMALL PERMEASE PROTEIN YIAM"/>
    <property type="match status" value="1"/>
</dbReference>
<dbReference type="PANTHER" id="PTHR35011">
    <property type="entry name" value="2,3-DIKETO-L-GULONATE TRAP TRANSPORTER SMALL PERMEASE PROTEIN YIAM"/>
    <property type="match status" value="1"/>
</dbReference>
<evidence type="ECO:0000256" key="3">
    <source>
        <dbReference type="ARBA" id="ARBA00022475"/>
    </source>
</evidence>
<keyword evidence="3" id="KW-1003">Cell membrane</keyword>
<dbReference type="Proteomes" id="UP000628736">
    <property type="component" value="Unassembled WGS sequence"/>
</dbReference>
<evidence type="ECO:0000313" key="11">
    <source>
        <dbReference type="EMBL" id="MBC5723827.1"/>
    </source>
</evidence>
<sequence>MIEIPENTYTKMGKKENDMNGLKKITHRINKLEEVFLVATLAVCVVVIFVQVIARYVFNNSISWSEEGCKYLFVWMIWMGTDFAARDHLCIEIISGRVKGKAKLVLDIVVKLMWLGICLFFTFNGLEVVQSMMQRGKVASSIPWLKVWVVYLVMPVSQGMLSIRVIAQIAEDIMKIMGRGQLADGSV</sequence>
<dbReference type="RefSeq" id="WP_186853518.1">
    <property type="nucleotide sequence ID" value="NZ_JACOPO010000020.1"/>
</dbReference>
<gene>
    <name evidence="11" type="ORF">H8S11_13590</name>
</gene>
<feature type="transmembrane region" description="Helical" evidence="9">
    <location>
        <begin position="143"/>
        <end position="167"/>
    </location>
</feature>
<protein>
    <submittedName>
        <fullName evidence="11">TRAP transporter small permease</fullName>
    </submittedName>
</protein>
<keyword evidence="2" id="KW-0813">Transport</keyword>
<evidence type="ECO:0000256" key="8">
    <source>
        <dbReference type="ARBA" id="ARBA00038436"/>
    </source>
</evidence>
<feature type="transmembrane region" description="Helical" evidence="9">
    <location>
        <begin position="104"/>
        <end position="123"/>
    </location>
</feature>
<feature type="domain" description="Tripartite ATP-independent periplasmic transporters DctQ component" evidence="10">
    <location>
        <begin position="45"/>
        <end position="173"/>
    </location>
</feature>
<dbReference type="GO" id="GO:0005886">
    <property type="term" value="C:plasma membrane"/>
    <property type="evidence" value="ECO:0007669"/>
    <property type="project" value="UniProtKB-SubCell"/>
</dbReference>
<reference evidence="11" key="1">
    <citation type="submission" date="2020-08" db="EMBL/GenBank/DDBJ databases">
        <title>Genome public.</title>
        <authorList>
            <person name="Liu C."/>
            <person name="Sun Q."/>
        </authorList>
    </citation>
    <scope>NUCLEOTIDE SEQUENCE</scope>
    <source>
        <strain evidence="11">NSJ-23</strain>
    </source>
</reference>
<dbReference type="GO" id="GO:0015740">
    <property type="term" value="P:C4-dicarboxylate transport"/>
    <property type="evidence" value="ECO:0007669"/>
    <property type="project" value="TreeGrafter"/>
</dbReference>
<dbReference type="Pfam" id="PF04290">
    <property type="entry name" value="DctQ"/>
    <property type="match status" value="1"/>
</dbReference>
<name>A0A8J6JCA5_9FIRM</name>
<evidence type="ECO:0000256" key="9">
    <source>
        <dbReference type="SAM" id="Phobius"/>
    </source>
</evidence>
<evidence type="ECO:0000256" key="4">
    <source>
        <dbReference type="ARBA" id="ARBA00022519"/>
    </source>
</evidence>
<evidence type="ECO:0000256" key="2">
    <source>
        <dbReference type="ARBA" id="ARBA00022448"/>
    </source>
</evidence>
<keyword evidence="6 9" id="KW-1133">Transmembrane helix</keyword>
<organism evidence="11 12">
    <name type="scientific">Flintibacter hominis</name>
    <dbReference type="NCBI Taxonomy" id="2763048"/>
    <lineage>
        <taxon>Bacteria</taxon>
        <taxon>Bacillati</taxon>
        <taxon>Bacillota</taxon>
        <taxon>Clostridia</taxon>
        <taxon>Eubacteriales</taxon>
        <taxon>Flintibacter</taxon>
    </lineage>
</organism>
<evidence type="ECO:0000256" key="6">
    <source>
        <dbReference type="ARBA" id="ARBA00022989"/>
    </source>
</evidence>
<keyword evidence="7 9" id="KW-0472">Membrane</keyword>
<comment type="caution">
    <text evidence="11">The sequence shown here is derived from an EMBL/GenBank/DDBJ whole genome shotgun (WGS) entry which is preliminary data.</text>
</comment>
<feature type="transmembrane region" description="Helical" evidence="9">
    <location>
        <begin position="35"/>
        <end position="58"/>
    </location>
</feature>
<keyword evidence="4" id="KW-0997">Cell inner membrane</keyword>
<accession>A0A8J6JCA5</accession>
<evidence type="ECO:0000259" key="10">
    <source>
        <dbReference type="Pfam" id="PF04290"/>
    </source>
</evidence>
<dbReference type="GO" id="GO:0022857">
    <property type="term" value="F:transmembrane transporter activity"/>
    <property type="evidence" value="ECO:0007669"/>
    <property type="project" value="TreeGrafter"/>
</dbReference>
<dbReference type="InterPro" id="IPR055348">
    <property type="entry name" value="DctQ"/>
</dbReference>
<dbReference type="InterPro" id="IPR007387">
    <property type="entry name" value="TRAP_DctQ"/>
</dbReference>
<proteinExistence type="inferred from homology"/>
<comment type="subcellular location">
    <subcellularLocation>
        <location evidence="1">Cell inner membrane</location>
        <topology evidence="1">Multi-pass membrane protein</topology>
    </subcellularLocation>
</comment>